<dbReference type="Gene3D" id="3.50.50.60">
    <property type="entry name" value="FAD/NAD(P)-binding domain"/>
    <property type="match status" value="2"/>
</dbReference>
<evidence type="ECO:0000256" key="3">
    <source>
        <dbReference type="ARBA" id="ARBA00022630"/>
    </source>
</evidence>
<keyword evidence="4" id="KW-0274">FAD</keyword>
<evidence type="ECO:0000259" key="7">
    <source>
        <dbReference type="Pfam" id="PF05199"/>
    </source>
</evidence>
<reference evidence="9" key="1">
    <citation type="journal article" date="2019" name="Int. J. Syst. Evol. Microbiol.">
        <title>The Global Catalogue of Microorganisms (GCM) 10K type strain sequencing project: providing services to taxonomists for standard genome sequencing and annotation.</title>
        <authorList>
            <consortium name="The Broad Institute Genomics Platform"/>
            <consortium name="The Broad Institute Genome Sequencing Center for Infectious Disease"/>
            <person name="Wu L."/>
            <person name="Ma J."/>
        </authorList>
    </citation>
    <scope>NUCLEOTIDE SEQUENCE [LARGE SCALE GENOMIC DNA]</scope>
    <source>
        <strain evidence="9">CECT 8570</strain>
    </source>
</reference>
<proteinExistence type="inferred from homology"/>
<dbReference type="PANTHER" id="PTHR42784:SF1">
    <property type="entry name" value="PYRANOSE 2-OXIDASE"/>
    <property type="match status" value="1"/>
</dbReference>
<keyword evidence="5" id="KW-0560">Oxidoreductase</keyword>
<dbReference type="InterPro" id="IPR000172">
    <property type="entry name" value="GMC_OxRdtase_N"/>
</dbReference>
<dbReference type="SUPFAM" id="SSF51905">
    <property type="entry name" value="FAD/NAD(P)-binding domain"/>
    <property type="match status" value="1"/>
</dbReference>
<sequence length="577" mass="65197">MTTPTYVQESQEEYDVIVVGSGISGGWAAKEFCERGLRVLMVERGRLVEHRKDYITEGKPAWHFPLRTRVDNILVEQQYYVQKLCYAFNDATKHFFGNDRDLPYSTEKGTQFNWIRANQLGGKSLLWHRQSYRLSDYDFEANSRDGHGIDWPIRYKDLVPWYSHVEKHAGISGHAEGLAQLPDSEFLPAFEMTSPELAMQEAFRKHFPDRPMIMGRTAHLSKPTQLHLSQGRVQCQARDECQKGCSFGAYFSTQSSTLPAAAKTGNLSIAANSVVHSVIYDEKTNRAKGIRVIDNENLSEREYFAKIVFLCASTLGTTHIMLNSISKKFPNGIANSSGVLGHYLMDHNYNARASGEVEGFETEYYSGRRPTGIYIPNFQFEPSRYKKNYIRGYAFGGEASRVDWRGNANGQGLGVSFKEKLSQPGAWNFGLYAMGEMLPRYENQVSLHASNKDKWGMPQLHINCRWSDNEIAMMEDARETAHQMLETVGLKNVKSEVSVHDRAPGLAIHEVGTARMGRDPKQSVLNGFNQCHDVPNLFVTDGSAFCSSSVQNPSLTFMALTVRAVDYAVRELKEKRL</sequence>
<evidence type="ECO:0000313" key="9">
    <source>
        <dbReference type="Proteomes" id="UP001595840"/>
    </source>
</evidence>
<organism evidence="8 9">
    <name type="scientific">Simiduia curdlanivorans</name>
    <dbReference type="NCBI Taxonomy" id="1492769"/>
    <lineage>
        <taxon>Bacteria</taxon>
        <taxon>Pseudomonadati</taxon>
        <taxon>Pseudomonadota</taxon>
        <taxon>Gammaproteobacteria</taxon>
        <taxon>Cellvibrionales</taxon>
        <taxon>Cellvibrionaceae</taxon>
        <taxon>Simiduia</taxon>
    </lineage>
</organism>
<dbReference type="InterPro" id="IPR051473">
    <property type="entry name" value="P2Ox-like"/>
</dbReference>
<gene>
    <name evidence="8" type="ORF">ACFOX3_03530</name>
</gene>
<dbReference type="SUPFAM" id="SSF54373">
    <property type="entry name" value="FAD-linked reductases, C-terminal domain"/>
    <property type="match status" value="1"/>
</dbReference>
<evidence type="ECO:0000256" key="2">
    <source>
        <dbReference type="ARBA" id="ARBA00010790"/>
    </source>
</evidence>
<keyword evidence="3" id="KW-0285">Flavoprotein</keyword>
<dbReference type="Pfam" id="PF05199">
    <property type="entry name" value="GMC_oxred_C"/>
    <property type="match status" value="1"/>
</dbReference>
<evidence type="ECO:0000256" key="5">
    <source>
        <dbReference type="ARBA" id="ARBA00023002"/>
    </source>
</evidence>
<evidence type="ECO:0000259" key="6">
    <source>
        <dbReference type="Pfam" id="PF00732"/>
    </source>
</evidence>
<name>A0ABV8V0Y7_9GAMM</name>
<comment type="caution">
    <text evidence="8">The sequence shown here is derived from an EMBL/GenBank/DDBJ whole genome shotgun (WGS) entry which is preliminary data.</text>
</comment>
<evidence type="ECO:0000256" key="1">
    <source>
        <dbReference type="ARBA" id="ARBA00001974"/>
    </source>
</evidence>
<accession>A0ABV8V0Y7</accession>
<dbReference type="RefSeq" id="WP_290259835.1">
    <property type="nucleotide sequence ID" value="NZ_JAUFQG010000004.1"/>
</dbReference>
<keyword evidence="9" id="KW-1185">Reference proteome</keyword>
<protein>
    <submittedName>
        <fullName evidence="8">GMC oxidoreductase</fullName>
    </submittedName>
</protein>
<evidence type="ECO:0000313" key="8">
    <source>
        <dbReference type="EMBL" id="MFC4361357.1"/>
    </source>
</evidence>
<comment type="cofactor">
    <cofactor evidence="1">
        <name>FAD</name>
        <dbReference type="ChEBI" id="CHEBI:57692"/>
    </cofactor>
</comment>
<dbReference type="InterPro" id="IPR007867">
    <property type="entry name" value="GMC_OxRtase_C"/>
</dbReference>
<feature type="domain" description="Glucose-methanol-choline oxidoreductase N-terminal" evidence="6">
    <location>
        <begin position="108"/>
        <end position="347"/>
    </location>
</feature>
<dbReference type="InterPro" id="IPR036188">
    <property type="entry name" value="FAD/NAD-bd_sf"/>
</dbReference>
<dbReference type="Pfam" id="PF00732">
    <property type="entry name" value="GMC_oxred_N"/>
    <property type="match status" value="1"/>
</dbReference>
<dbReference type="EMBL" id="JBHSCX010000003">
    <property type="protein sequence ID" value="MFC4361357.1"/>
    <property type="molecule type" value="Genomic_DNA"/>
</dbReference>
<evidence type="ECO:0000256" key="4">
    <source>
        <dbReference type="ARBA" id="ARBA00022827"/>
    </source>
</evidence>
<comment type="similarity">
    <text evidence="2">Belongs to the GMC oxidoreductase family.</text>
</comment>
<dbReference type="Proteomes" id="UP001595840">
    <property type="component" value="Unassembled WGS sequence"/>
</dbReference>
<dbReference type="PANTHER" id="PTHR42784">
    <property type="entry name" value="PYRANOSE 2-OXIDASE"/>
    <property type="match status" value="1"/>
</dbReference>
<feature type="domain" description="Glucose-methanol-choline oxidoreductase C-terminal" evidence="7">
    <location>
        <begin position="439"/>
        <end position="560"/>
    </location>
</feature>